<evidence type="ECO:0000313" key="1">
    <source>
        <dbReference type="EMBL" id="SET11178.1"/>
    </source>
</evidence>
<dbReference type="AlphaFoldDB" id="A0A1I0BVZ9"/>
<name>A0A1I0BVZ9_THASX</name>
<keyword evidence="2" id="KW-1185">Reference proteome</keyword>
<proteinExistence type="predicted"/>
<gene>
    <name evidence="1" type="ORF">SAMN05660429_01071</name>
</gene>
<organism evidence="1 2">
    <name type="scientific">Thalassotalea agarivorans</name>
    <name type="common">Thalassomonas agarivorans</name>
    <dbReference type="NCBI Taxonomy" id="349064"/>
    <lineage>
        <taxon>Bacteria</taxon>
        <taxon>Pseudomonadati</taxon>
        <taxon>Pseudomonadota</taxon>
        <taxon>Gammaproteobacteria</taxon>
        <taxon>Alteromonadales</taxon>
        <taxon>Colwelliaceae</taxon>
        <taxon>Thalassotalea</taxon>
    </lineage>
</organism>
<dbReference type="OrthoDB" id="6228646at2"/>
<evidence type="ECO:0000313" key="2">
    <source>
        <dbReference type="Proteomes" id="UP000199308"/>
    </source>
</evidence>
<protein>
    <submittedName>
        <fullName evidence="1">Uncharacterized protein</fullName>
    </submittedName>
</protein>
<sequence>MFHLKNNTLSALTFRFTQPNDCVIAISSRGKALESVYFNHVLVSQKPCLLRRSIHTFMVGDIRYEVMFNYIDVAQDTLNCSLFKNAQLVDRQNSALKRIKARIKKVPI</sequence>
<accession>A0A1I0BVZ9</accession>
<dbReference type="EMBL" id="FOHK01000004">
    <property type="protein sequence ID" value="SET11178.1"/>
    <property type="molecule type" value="Genomic_DNA"/>
</dbReference>
<dbReference type="RefSeq" id="WP_143047926.1">
    <property type="nucleotide sequence ID" value="NZ_AP027363.1"/>
</dbReference>
<reference evidence="1 2" key="1">
    <citation type="submission" date="2016-10" db="EMBL/GenBank/DDBJ databases">
        <authorList>
            <person name="de Groot N.N."/>
        </authorList>
    </citation>
    <scope>NUCLEOTIDE SEQUENCE [LARGE SCALE GENOMIC DNA]</scope>
    <source>
        <strain evidence="1 2">DSM 19706</strain>
    </source>
</reference>
<dbReference type="Proteomes" id="UP000199308">
    <property type="component" value="Unassembled WGS sequence"/>
</dbReference>